<reference evidence="3" key="1">
    <citation type="submission" date="2012-12" db="EMBL/GenBank/DDBJ databases">
        <authorList>
            <person name="Hellsten U."/>
            <person name="Grimwood J."/>
            <person name="Chapman J.A."/>
            <person name="Shapiro H."/>
            <person name="Aerts A."/>
            <person name="Otillar R.P."/>
            <person name="Terry A.Y."/>
            <person name="Boore J.L."/>
            <person name="Simakov O."/>
            <person name="Marletaz F."/>
            <person name="Cho S.-J."/>
            <person name="Edsinger-Gonzales E."/>
            <person name="Havlak P."/>
            <person name="Kuo D.-H."/>
            <person name="Larsson T."/>
            <person name="Lv J."/>
            <person name="Arendt D."/>
            <person name="Savage R."/>
            <person name="Osoegawa K."/>
            <person name="de Jong P."/>
            <person name="Lindberg D.R."/>
            <person name="Seaver E.C."/>
            <person name="Weisblat D.A."/>
            <person name="Putnam N.H."/>
            <person name="Grigoriev I.V."/>
            <person name="Rokhsar D.S."/>
        </authorList>
    </citation>
    <scope>NUCLEOTIDE SEQUENCE</scope>
    <source>
        <strain evidence="3">I ESC-2004</strain>
    </source>
</reference>
<dbReference type="SUPFAM" id="SSF54928">
    <property type="entry name" value="RNA-binding domain, RBD"/>
    <property type="match status" value="1"/>
</dbReference>
<proteinExistence type="predicted"/>
<dbReference type="Proteomes" id="UP000014760">
    <property type="component" value="Unassembled WGS sequence"/>
</dbReference>
<dbReference type="Pfam" id="PF23085">
    <property type="entry name" value="RRM_PARP14_3"/>
    <property type="match status" value="1"/>
</dbReference>
<dbReference type="InterPro" id="IPR035979">
    <property type="entry name" value="RBD_domain_sf"/>
</dbReference>
<dbReference type="AlphaFoldDB" id="R7TN91"/>
<evidence type="ECO:0000313" key="2">
    <source>
        <dbReference type="EnsemblMetazoa" id="CapteP186915"/>
    </source>
</evidence>
<sequence>MEGVLQLMNSWQTICIWNLPSDFTKDQLKSYFEEKDFHVKRIVLLPRDDCTEAAVQLANAGDVVRIVNSEHSINETRMEITPATTQVFRSVNALINHAWMDNPRVKQALDNMMDVKVERKKDGIHLIAPLQKIVQIEEQLRNLLVNRLNPVSVNEVLHDNWQQQIEVPEHAEGFEDRSAEDAEIINRILAEECDEGAALPNIPSIKSQMRRRPRNQRRNNQSHRFLKKTNQFPSNSFDKFMRNFVAPEETTDQPQEPIAPIAELNPTSQNKTEVVQEVVTKPADTEPTPEDLLLINQLLDEDSFLPIAEEEPTLEPRPVAEDAIHAEPSPTLVKAKIIKVVKPPAVKIEKQRPQFSCDLCFTLKDSVFVCSCDFEVCEECKKFNSCLKCGNSFDAAKLKE</sequence>
<gene>
    <name evidence="1" type="ORF">CAPTEDRAFT_186915</name>
</gene>
<accession>R7TN91</accession>
<dbReference type="GO" id="GO:0003676">
    <property type="term" value="F:nucleic acid binding"/>
    <property type="evidence" value="ECO:0007669"/>
    <property type="project" value="InterPro"/>
</dbReference>
<name>R7TN91_CAPTE</name>
<evidence type="ECO:0000313" key="3">
    <source>
        <dbReference type="Proteomes" id="UP000014760"/>
    </source>
</evidence>
<reference evidence="2" key="3">
    <citation type="submission" date="2015-06" db="UniProtKB">
        <authorList>
            <consortium name="EnsemblMetazoa"/>
        </authorList>
    </citation>
    <scope>IDENTIFICATION</scope>
</reference>
<dbReference type="EMBL" id="KB310082">
    <property type="protein sequence ID" value="ELT92550.1"/>
    <property type="molecule type" value="Genomic_DNA"/>
</dbReference>
<dbReference type="EMBL" id="AMQN01002800">
    <property type="status" value="NOT_ANNOTATED_CDS"/>
    <property type="molecule type" value="Genomic_DNA"/>
</dbReference>
<dbReference type="EnsemblMetazoa" id="CapteT186915">
    <property type="protein sequence ID" value="CapteP186915"/>
    <property type="gene ID" value="CapteG186915"/>
</dbReference>
<dbReference type="HOGENOM" id="CLU_689373_0_0_1"/>
<evidence type="ECO:0000313" key="1">
    <source>
        <dbReference type="EMBL" id="ELT92550.1"/>
    </source>
</evidence>
<protein>
    <recommendedName>
        <fullName evidence="4">RRM domain-containing protein</fullName>
    </recommendedName>
</protein>
<evidence type="ECO:0008006" key="4">
    <source>
        <dbReference type="Google" id="ProtNLM"/>
    </source>
</evidence>
<keyword evidence="3" id="KW-1185">Reference proteome</keyword>
<reference evidence="1 3" key="2">
    <citation type="journal article" date="2013" name="Nature">
        <title>Insights into bilaterian evolution from three spiralian genomes.</title>
        <authorList>
            <person name="Simakov O."/>
            <person name="Marletaz F."/>
            <person name="Cho S.J."/>
            <person name="Edsinger-Gonzales E."/>
            <person name="Havlak P."/>
            <person name="Hellsten U."/>
            <person name="Kuo D.H."/>
            <person name="Larsson T."/>
            <person name="Lv J."/>
            <person name="Arendt D."/>
            <person name="Savage R."/>
            <person name="Osoegawa K."/>
            <person name="de Jong P."/>
            <person name="Grimwood J."/>
            <person name="Chapman J.A."/>
            <person name="Shapiro H."/>
            <person name="Aerts A."/>
            <person name="Otillar R.P."/>
            <person name="Terry A.Y."/>
            <person name="Boore J.L."/>
            <person name="Grigoriev I.V."/>
            <person name="Lindberg D.R."/>
            <person name="Seaver E.C."/>
            <person name="Weisblat D.A."/>
            <person name="Putnam N.H."/>
            <person name="Rokhsar D.S."/>
        </authorList>
    </citation>
    <scope>NUCLEOTIDE SEQUENCE</scope>
    <source>
        <strain evidence="1 3">I ESC-2004</strain>
    </source>
</reference>
<organism evidence="1">
    <name type="scientific">Capitella teleta</name>
    <name type="common">Polychaete worm</name>
    <dbReference type="NCBI Taxonomy" id="283909"/>
    <lineage>
        <taxon>Eukaryota</taxon>
        <taxon>Metazoa</taxon>
        <taxon>Spiralia</taxon>
        <taxon>Lophotrochozoa</taxon>
        <taxon>Annelida</taxon>
        <taxon>Polychaeta</taxon>
        <taxon>Sedentaria</taxon>
        <taxon>Scolecida</taxon>
        <taxon>Capitellidae</taxon>
        <taxon>Capitella</taxon>
    </lineage>
</organism>